<keyword evidence="2 5" id="KW-0812">Transmembrane</keyword>
<feature type="transmembrane region" description="Helical" evidence="5">
    <location>
        <begin position="89"/>
        <end position="109"/>
    </location>
</feature>
<comment type="similarity">
    <text evidence="5">Belongs to the BI1 family.</text>
</comment>
<keyword evidence="3 5" id="KW-1133">Transmembrane helix</keyword>
<dbReference type="Pfam" id="PF01027">
    <property type="entry name" value="Bax1-I"/>
    <property type="match status" value="1"/>
</dbReference>
<feature type="transmembrane region" description="Helical" evidence="5">
    <location>
        <begin position="279"/>
        <end position="300"/>
    </location>
</feature>
<evidence type="ECO:0000256" key="2">
    <source>
        <dbReference type="ARBA" id="ARBA00022692"/>
    </source>
</evidence>
<keyword evidence="4 5" id="KW-0472">Membrane</keyword>
<evidence type="ECO:0000313" key="7">
    <source>
        <dbReference type="EMBL" id="KAF6022519.1"/>
    </source>
</evidence>
<dbReference type="GO" id="GO:0005783">
    <property type="term" value="C:endoplasmic reticulum"/>
    <property type="evidence" value="ECO:0007669"/>
    <property type="project" value="TreeGrafter"/>
</dbReference>
<dbReference type="PANTHER" id="PTHR23291">
    <property type="entry name" value="BAX INHIBITOR-RELATED"/>
    <property type="match status" value="1"/>
</dbReference>
<sequence>MASAPPPPSYDDANKDQYPPYTQAGYQTGPPPANQGYSYNTSNYPPPQQPYGQPQYQDYTGNADQEAYNAFNTNSFSDKVIRNRFIKKVYLILMCQLLFTSALVAVFVLVASVRTWVHNNLWFYILAYITFFVTYIVLACCPGVRRKFPGNYIALLVFTLMFSYVCAAIASFHDAQAVLIAAGITALVTFCISLFAIQTKIDFTMCSGLIFAASMVLFFMGIAFLIVFSTNLSGKNRYYLQCVYGGIAALIMCLFLVYDTQRIVGGKNRKNPVSAEEHILGAMELYLDIVYIFLLILSIFGGGNRD</sequence>
<comment type="caution">
    <text evidence="7">The sequence shown here is derived from an EMBL/GenBank/DDBJ whole genome shotgun (WGS) entry which is preliminary data.</text>
</comment>
<dbReference type="PANTHER" id="PTHR23291:SF127">
    <property type="entry name" value="PROTEIN LIFEGUARD 1-LIKE"/>
    <property type="match status" value="1"/>
</dbReference>
<dbReference type="AlphaFoldDB" id="A0A7J7J8E9"/>
<feature type="transmembrane region" description="Helical" evidence="5">
    <location>
        <begin position="209"/>
        <end position="232"/>
    </location>
</feature>
<evidence type="ECO:0008006" key="9">
    <source>
        <dbReference type="Google" id="ProtNLM"/>
    </source>
</evidence>
<feature type="transmembrane region" description="Helical" evidence="5">
    <location>
        <begin position="121"/>
        <end position="140"/>
    </location>
</feature>
<dbReference type="EMBL" id="VXIV02002842">
    <property type="protein sequence ID" value="KAF6022519.1"/>
    <property type="molecule type" value="Genomic_DNA"/>
</dbReference>
<gene>
    <name evidence="7" type="ORF">EB796_019173</name>
</gene>
<feature type="region of interest" description="Disordered" evidence="6">
    <location>
        <begin position="1"/>
        <end position="44"/>
    </location>
</feature>
<protein>
    <recommendedName>
        <fullName evidence="9">TMBIM1</fullName>
    </recommendedName>
</protein>
<evidence type="ECO:0000256" key="4">
    <source>
        <dbReference type="ARBA" id="ARBA00023136"/>
    </source>
</evidence>
<comment type="subcellular location">
    <subcellularLocation>
        <location evidence="1">Membrane</location>
        <topology evidence="1">Multi-pass membrane protein</topology>
    </subcellularLocation>
</comment>
<accession>A0A7J7J8E9</accession>
<organism evidence="7 8">
    <name type="scientific">Bugula neritina</name>
    <name type="common">Brown bryozoan</name>
    <name type="synonym">Sertularia neritina</name>
    <dbReference type="NCBI Taxonomy" id="10212"/>
    <lineage>
        <taxon>Eukaryota</taxon>
        <taxon>Metazoa</taxon>
        <taxon>Spiralia</taxon>
        <taxon>Lophotrochozoa</taxon>
        <taxon>Bryozoa</taxon>
        <taxon>Gymnolaemata</taxon>
        <taxon>Cheilostomatida</taxon>
        <taxon>Flustrina</taxon>
        <taxon>Buguloidea</taxon>
        <taxon>Bugulidae</taxon>
        <taxon>Bugula</taxon>
    </lineage>
</organism>
<proteinExistence type="inferred from homology"/>
<dbReference type="GO" id="GO:0016020">
    <property type="term" value="C:membrane"/>
    <property type="evidence" value="ECO:0007669"/>
    <property type="project" value="UniProtKB-SubCell"/>
</dbReference>
<dbReference type="InterPro" id="IPR006214">
    <property type="entry name" value="Bax_inhibitor_1-related"/>
</dbReference>
<feature type="transmembrane region" description="Helical" evidence="5">
    <location>
        <begin position="178"/>
        <end position="197"/>
    </location>
</feature>
<evidence type="ECO:0000256" key="3">
    <source>
        <dbReference type="ARBA" id="ARBA00022989"/>
    </source>
</evidence>
<dbReference type="CDD" id="cd10428">
    <property type="entry name" value="LFG_like"/>
    <property type="match status" value="1"/>
</dbReference>
<dbReference type="OrthoDB" id="7933078at2759"/>
<feature type="transmembrane region" description="Helical" evidence="5">
    <location>
        <begin position="238"/>
        <end position="258"/>
    </location>
</feature>
<evidence type="ECO:0000313" key="8">
    <source>
        <dbReference type="Proteomes" id="UP000593567"/>
    </source>
</evidence>
<name>A0A7J7J8E9_BUGNE</name>
<evidence type="ECO:0000256" key="6">
    <source>
        <dbReference type="SAM" id="MobiDB-lite"/>
    </source>
</evidence>
<dbReference type="GO" id="GO:0005794">
    <property type="term" value="C:Golgi apparatus"/>
    <property type="evidence" value="ECO:0007669"/>
    <property type="project" value="TreeGrafter"/>
</dbReference>
<keyword evidence="8" id="KW-1185">Reference proteome</keyword>
<reference evidence="7" key="1">
    <citation type="submission" date="2020-06" db="EMBL/GenBank/DDBJ databases">
        <title>Draft genome of Bugula neritina, a colonial animal packing powerful symbionts and potential medicines.</title>
        <authorList>
            <person name="Rayko M."/>
        </authorList>
    </citation>
    <scope>NUCLEOTIDE SEQUENCE [LARGE SCALE GENOMIC DNA]</scope>
    <source>
        <strain evidence="7">Kwan_BN1</strain>
    </source>
</reference>
<feature type="transmembrane region" description="Helical" evidence="5">
    <location>
        <begin position="152"/>
        <end position="172"/>
    </location>
</feature>
<dbReference type="GO" id="GO:2001234">
    <property type="term" value="P:negative regulation of apoptotic signaling pathway"/>
    <property type="evidence" value="ECO:0007669"/>
    <property type="project" value="TreeGrafter"/>
</dbReference>
<evidence type="ECO:0000256" key="5">
    <source>
        <dbReference type="RuleBase" id="RU004379"/>
    </source>
</evidence>
<evidence type="ECO:0000256" key="1">
    <source>
        <dbReference type="ARBA" id="ARBA00004141"/>
    </source>
</evidence>
<dbReference type="Proteomes" id="UP000593567">
    <property type="component" value="Unassembled WGS sequence"/>
</dbReference>